<accession>A0A0E0K002</accession>
<reference evidence="1" key="1">
    <citation type="submission" date="2015-04" db="UniProtKB">
        <authorList>
            <consortium name="EnsemblPlants"/>
        </authorList>
    </citation>
    <scope>IDENTIFICATION</scope>
</reference>
<dbReference type="EnsemblPlants" id="OPUNC02G15380.1">
    <property type="protein sequence ID" value="OPUNC02G15380.1"/>
    <property type="gene ID" value="OPUNC02G15380"/>
</dbReference>
<sequence>MAGAEPWDSYPVGGVVVASGGGPANQDDGVSEEYLDRDAYTDALLNSFLPCCIHGFKHDVVELVETFLLPSPSRRRRRQLARDWTREVTPDRADDMARLLFAGLDATEPPPEAEAAATVSAAGFVDRLHMRMLVHAFFHPDMVDVCDEGKDTRSDRSFMANFMAATGFVNRLWDVRRIIAVCRDGGLDDGERRATVAGMLRRFEELLDDRARAVKVGTFKIIN</sequence>
<dbReference type="AlphaFoldDB" id="A0A0E0K002"/>
<keyword evidence="2" id="KW-1185">Reference proteome</keyword>
<reference evidence="1" key="2">
    <citation type="submission" date="2018-05" db="EMBL/GenBank/DDBJ databases">
        <title>OpunRS2 (Oryza punctata Reference Sequence Version 2).</title>
        <authorList>
            <person name="Zhang J."/>
            <person name="Kudrna D."/>
            <person name="Lee S."/>
            <person name="Talag J."/>
            <person name="Welchert J."/>
            <person name="Wing R.A."/>
        </authorList>
    </citation>
    <scope>NUCLEOTIDE SEQUENCE [LARGE SCALE GENOMIC DNA]</scope>
</reference>
<organism evidence="1">
    <name type="scientific">Oryza punctata</name>
    <name type="common">Red rice</name>
    <dbReference type="NCBI Taxonomy" id="4537"/>
    <lineage>
        <taxon>Eukaryota</taxon>
        <taxon>Viridiplantae</taxon>
        <taxon>Streptophyta</taxon>
        <taxon>Embryophyta</taxon>
        <taxon>Tracheophyta</taxon>
        <taxon>Spermatophyta</taxon>
        <taxon>Magnoliopsida</taxon>
        <taxon>Liliopsida</taxon>
        <taxon>Poales</taxon>
        <taxon>Poaceae</taxon>
        <taxon>BOP clade</taxon>
        <taxon>Oryzoideae</taxon>
        <taxon>Oryzeae</taxon>
        <taxon>Oryzinae</taxon>
        <taxon>Oryza</taxon>
    </lineage>
</organism>
<dbReference type="HOGENOM" id="CLU_107347_0_0_1"/>
<dbReference type="Gramene" id="OPUNC02G15380.1">
    <property type="protein sequence ID" value="OPUNC02G15380.1"/>
    <property type="gene ID" value="OPUNC02G15380"/>
</dbReference>
<evidence type="ECO:0000313" key="1">
    <source>
        <dbReference type="EnsemblPlants" id="OPUNC02G15380.1"/>
    </source>
</evidence>
<proteinExistence type="predicted"/>
<evidence type="ECO:0000313" key="2">
    <source>
        <dbReference type="Proteomes" id="UP000026962"/>
    </source>
</evidence>
<name>A0A0E0K002_ORYPU</name>
<protein>
    <submittedName>
        <fullName evidence="1">Uncharacterized protein</fullName>
    </submittedName>
</protein>
<dbReference type="eggNOG" id="ENOG502R3RA">
    <property type="taxonomic scope" value="Eukaryota"/>
</dbReference>
<dbReference type="Proteomes" id="UP000026962">
    <property type="component" value="Chromosome 2"/>
</dbReference>